<gene>
    <name evidence="2" type="ORF">GNI_118720</name>
</gene>
<feature type="compositionally biased region" description="Basic and acidic residues" evidence="1">
    <location>
        <begin position="729"/>
        <end position="738"/>
    </location>
</feature>
<reference evidence="2" key="1">
    <citation type="submission" date="2013-12" db="EMBL/GenBank/DDBJ databases">
        <authorList>
            <person name="Omoto C.K."/>
            <person name="Sibley D."/>
            <person name="Venepally P."/>
            <person name="Hadjithomas M."/>
            <person name="Karamycheva S."/>
            <person name="Brunk B."/>
            <person name="Roos D."/>
            <person name="Caler E."/>
            <person name="Lorenzi H."/>
        </authorList>
    </citation>
    <scope>NUCLEOTIDE SEQUENCE</scope>
</reference>
<dbReference type="EMBL" id="AFNH02000882">
    <property type="protein sequence ID" value="EZG55071.1"/>
    <property type="molecule type" value="Genomic_DNA"/>
</dbReference>
<dbReference type="RefSeq" id="XP_011131797.1">
    <property type="nucleotide sequence ID" value="XM_011133495.1"/>
</dbReference>
<proteinExistence type="predicted"/>
<keyword evidence="3" id="KW-1185">Reference proteome</keyword>
<evidence type="ECO:0000256" key="1">
    <source>
        <dbReference type="SAM" id="MobiDB-lite"/>
    </source>
</evidence>
<dbReference type="VEuPathDB" id="CryptoDB:GNI_118720"/>
<dbReference type="AlphaFoldDB" id="A0A023B2K2"/>
<dbReference type="Proteomes" id="UP000019763">
    <property type="component" value="Unassembled WGS sequence"/>
</dbReference>
<protein>
    <submittedName>
        <fullName evidence="2">Uncharacterized protein</fullName>
    </submittedName>
</protein>
<dbReference type="GeneID" id="22914218"/>
<accession>A0A023B2K2</accession>
<evidence type="ECO:0000313" key="3">
    <source>
        <dbReference type="Proteomes" id="UP000019763"/>
    </source>
</evidence>
<comment type="caution">
    <text evidence="2">The sequence shown here is derived from an EMBL/GenBank/DDBJ whole genome shotgun (WGS) entry which is preliminary data.</text>
</comment>
<feature type="region of interest" description="Disordered" evidence="1">
    <location>
        <begin position="719"/>
        <end position="738"/>
    </location>
</feature>
<evidence type="ECO:0000313" key="2">
    <source>
        <dbReference type="EMBL" id="EZG55071.1"/>
    </source>
</evidence>
<sequence>MFRIEICSFIFNYLELKDALRLALAHRRLTEIFLTLTAHVNADLSFSDRQAIRRQIFQNEENKAIPSHFTHISVTPTVGGLSHMFHKPRRVAQFIHRRSAKEMKLYHPYFYRYLLPPMTLRSFSFSHLPLALHPRSVITPPVMEPQNIPMPHDLSLLDMLSILCVQHETLKKFVFSAYDSCPIPWNTTPSRVCPRDVIDECIHARSEMIRECFGHLHVEEDRKQTDEVSHLDPLNSEVDPELSRRYQIRVWCPECRCSRMNHDSCWMKGGRQIKDMLLTSLDSEEDREDFLRGWEGAKGLNYPNLEHLEFSGWGLSNFLALVRILGIARFPKLKTLILNGTLIMSPSLTDPKNALPRPKLKNEGQKVPSEPEKLMRFMQTMSFQYSPFARHHSKKGNSDYWMSVFNGGLWTPDTFPQLRRAVIRVGNFDDAARWITPLFENCLAFAPNLEEIEFDHSIVQFSILEDPIMKFFSMVPGVIRRISPDEGGTVVYHHNRQMGAVLFPKLQVVKIRFVDSPMTLVAVENAISNILQRPIRVKTRKAFVHLFSDDAQTAADIIREWPSMQKERLRTILNQSDDLGIRQQIINVLEEAERVEQHNSMLGGIEFAKSCDWTGDDEGDDACDRPQYLASPLSPFSEDTEFRENGLLILSFDGARQQAVLPPLNGDLLNFGTHASKLLLKHYRPSDTLQEKLLASITFQDSSNEVQNLSTICTVDDSGTLGPEEEVEREPNGKDLDAGPRKERLVVRDSCLRRLDIQLEFAIVWQVSESEAKLAVEEEVARLRKHLLGHPWLRSIRHVRVGSCTRLTYEGNNWDWWERLICGVYRPRQRRVGAEGWARESKAVIPEQALAKYQCHHMTEH</sequence>
<organism evidence="2 3">
    <name type="scientific">Gregarina niphandrodes</name>
    <name type="common">Septate eugregarine</name>
    <dbReference type="NCBI Taxonomy" id="110365"/>
    <lineage>
        <taxon>Eukaryota</taxon>
        <taxon>Sar</taxon>
        <taxon>Alveolata</taxon>
        <taxon>Apicomplexa</taxon>
        <taxon>Conoidasida</taxon>
        <taxon>Gregarinasina</taxon>
        <taxon>Eugregarinorida</taxon>
        <taxon>Gregarinidae</taxon>
        <taxon>Gregarina</taxon>
    </lineage>
</organism>
<name>A0A023B2K2_GRENI</name>